<proteinExistence type="predicted"/>
<dbReference type="EMBL" id="BAABHS010000006">
    <property type="protein sequence ID" value="GAA4958291.1"/>
    <property type="molecule type" value="Genomic_DNA"/>
</dbReference>
<reference evidence="2" key="1">
    <citation type="journal article" date="2019" name="Int. J. Syst. Evol. Microbiol.">
        <title>The Global Catalogue of Microorganisms (GCM) 10K type strain sequencing project: providing services to taxonomists for standard genome sequencing and annotation.</title>
        <authorList>
            <consortium name="The Broad Institute Genomics Platform"/>
            <consortium name="The Broad Institute Genome Sequencing Center for Infectious Disease"/>
            <person name="Wu L."/>
            <person name="Ma J."/>
        </authorList>
    </citation>
    <scope>NUCLEOTIDE SEQUENCE [LARGE SCALE GENOMIC DNA]</scope>
    <source>
        <strain evidence="2">JCM 17986</strain>
    </source>
</reference>
<sequence>MAGNLSVTYDDMRKAADDLKDGHADIIDKLTVLQTLIKTLVNGGYVTDKSSKQFETSYEEFNRGASQTIAGLEGMSGYLKKAAETFENTDMQLSQGLNG</sequence>
<dbReference type="SUPFAM" id="SSF140453">
    <property type="entry name" value="EsxAB dimer-like"/>
    <property type="match status" value="1"/>
</dbReference>
<dbReference type="InterPro" id="IPR010310">
    <property type="entry name" value="T7SS_ESAT-6-like"/>
</dbReference>
<evidence type="ECO:0008006" key="3">
    <source>
        <dbReference type="Google" id="ProtNLM"/>
    </source>
</evidence>
<dbReference type="Proteomes" id="UP001500466">
    <property type="component" value="Unassembled WGS sequence"/>
</dbReference>
<organism evidence="1 2">
    <name type="scientific">Yinghuangia aomiensis</name>
    <dbReference type="NCBI Taxonomy" id="676205"/>
    <lineage>
        <taxon>Bacteria</taxon>
        <taxon>Bacillati</taxon>
        <taxon>Actinomycetota</taxon>
        <taxon>Actinomycetes</taxon>
        <taxon>Kitasatosporales</taxon>
        <taxon>Streptomycetaceae</taxon>
        <taxon>Yinghuangia</taxon>
    </lineage>
</organism>
<accession>A0ABP9H1B1</accession>
<gene>
    <name evidence="1" type="ORF">GCM10023205_21120</name>
</gene>
<keyword evidence="2" id="KW-1185">Reference proteome</keyword>
<dbReference type="Gene3D" id="1.10.287.1060">
    <property type="entry name" value="ESAT-6-like"/>
    <property type="match status" value="1"/>
</dbReference>
<evidence type="ECO:0000313" key="1">
    <source>
        <dbReference type="EMBL" id="GAA4958291.1"/>
    </source>
</evidence>
<dbReference type="Pfam" id="PF06013">
    <property type="entry name" value="WXG100"/>
    <property type="match status" value="1"/>
</dbReference>
<dbReference type="InterPro" id="IPR036689">
    <property type="entry name" value="ESAT-6-like_sf"/>
</dbReference>
<dbReference type="RefSeq" id="WP_345675098.1">
    <property type="nucleotide sequence ID" value="NZ_BAABHS010000006.1"/>
</dbReference>
<comment type="caution">
    <text evidence="1">The sequence shown here is derived from an EMBL/GenBank/DDBJ whole genome shotgun (WGS) entry which is preliminary data.</text>
</comment>
<evidence type="ECO:0000313" key="2">
    <source>
        <dbReference type="Proteomes" id="UP001500466"/>
    </source>
</evidence>
<protein>
    <recommendedName>
        <fullName evidence="3">WXG100 family type VII secretion target</fullName>
    </recommendedName>
</protein>
<name>A0ABP9H1B1_9ACTN</name>